<protein>
    <recommendedName>
        <fullName evidence="4">Lipoprotein</fullName>
    </recommendedName>
</protein>
<organism evidence="2 3">
    <name type="scientific">Chitinophaga hostae</name>
    <dbReference type="NCBI Taxonomy" id="2831022"/>
    <lineage>
        <taxon>Bacteria</taxon>
        <taxon>Pseudomonadati</taxon>
        <taxon>Bacteroidota</taxon>
        <taxon>Chitinophagia</taxon>
        <taxon>Chitinophagales</taxon>
        <taxon>Chitinophagaceae</taxon>
        <taxon>Chitinophaga</taxon>
    </lineage>
</organism>
<sequence length="183" mass="20024">MKHQLIPFGKPLTCIAISLLLFLSACQNSVDTPSLACPEMKMTTAIEGRSRPMNLSNSIIFRKAEDNEGGEKFFSMEAISDTFRIVLNLTDRAPDATSLKNDSLRLDTFFYSRTGPVKGGLVAAAIIDNTGNYNPVVTDTSYIIIKKVNTRTQTISGNFFFMADNLGISGEGAFENACYVSLQ</sequence>
<dbReference type="RefSeq" id="WP_211970737.1">
    <property type="nucleotide sequence ID" value="NZ_CBFHAM010000066.1"/>
</dbReference>
<evidence type="ECO:0000313" key="3">
    <source>
        <dbReference type="Proteomes" id="UP000676386"/>
    </source>
</evidence>
<accession>A0ABS5IS11</accession>
<keyword evidence="1" id="KW-0732">Signal</keyword>
<dbReference type="EMBL" id="JAGTXB010000001">
    <property type="protein sequence ID" value="MBS0025721.1"/>
    <property type="molecule type" value="Genomic_DNA"/>
</dbReference>
<feature type="chain" id="PRO_5045639441" description="Lipoprotein" evidence="1">
    <location>
        <begin position="30"/>
        <end position="183"/>
    </location>
</feature>
<proteinExistence type="predicted"/>
<reference evidence="2 3" key="1">
    <citation type="submission" date="2021-04" db="EMBL/GenBank/DDBJ databases">
        <title>Chitinophaga sp. nov., isolated from the rhizosphere soil.</title>
        <authorList>
            <person name="He S."/>
        </authorList>
    </citation>
    <scope>NUCLEOTIDE SEQUENCE [LARGE SCALE GENOMIC DNA]</scope>
    <source>
        <strain evidence="2 3">2R12</strain>
    </source>
</reference>
<keyword evidence="3" id="KW-1185">Reference proteome</keyword>
<gene>
    <name evidence="2" type="ORF">KE626_00220</name>
</gene>
<comment type="caution">
    <text evidence="2">The sequence shown here is derived from an EMBL/GenBank/DDBJ whole genome shotgun (WGS) entry which is preliminary data.</text>
</comment>
<evidence type="ECO:0008006" key="4">
    <source>
        <dbReference type="Google" id="ProtNLM"/>
    </source>
</evidence>
<dbReference type="Proteomes" id="UP000676386">
    <property type="component" value="Unassembled WGS sequence"/>
</dbReference>
<evidence type="ECO:0000256" key="1">
    <source>
        <dbReference type="SAM" id="SignalP"/>
    </source>
</evidence>
<evidence type="ECO:0000313" key="2">
    <source>
        <dbReference type="EMBL" id="MBS0025721.1"/>
    </source>
</evidence>
<name>A0ABS5IS11_9BACT</name>
<dbReference type="PROSITE" id="PS51257">
    <property type="entry name" value="PROKAR_LIPOPROTEIN"/>
    <property type="match status" value="1"/>
</dbReference>
<feature type="signal peptide" evidence="1">
    <location>
        <begin position="1"/>
        <end position="29"/>
    </location>
</feature>